<dbReference type="PROSITE" id="PS51192">
    <property type="entry name" value="HELICASE_ATP_BIND_1"/>
    <property type="match status" value="1"/>
</dbReference>
<evidence type="ECO:0000313" key="8">
    <source>
        <dbReference type="EMBL" id="VEL15818.1"/>
    </source>
</evidence>
<evidence type="ECO:0000259" key="7">
    <source>
        <dbReference type="PROSITE" id="PS51194"/>
    </source>
</evidence>
<organism evidence="8 9">
    <name type="scientific">Protopolystoma xenopodis</name>
    <dbReference type="NCBI Taxonomy" id="117903"/>
    <lineage>
        <taxon>Eukaryota</taxon>
        <taxon>Metazoa</taxon>
        <taxon>Spiralia</taxon>
        <taxon>Lophotrochozoa</taxon>
        <taxon>Platyhelminthes</taxon>
        <taxon>Monogenea</taxon>
        <taxon>Polyopisthocotylea</taxon>
        <taxon>Polystomatidea</taxon>
        <taxon>Polystomatidae</taxon>
        <taxon>Protopolystoma</taxon>
    </lineage>
</organism>
<feature type="domain" description="Helicase C-terminal" evidence="7">
    <location>
        <begin position="331"/>
        <end position="430"/>
    </location>
</feature>
<evidence type="ECO:0000256" key="1">
    <source>
        <dbReference type="ARBA" id="ARBA00012552"/>
    </source>
</evidence>
<dbReference type="SUPFAM" id="SSF52540">
    <property type="entry name" value="P-loop containing nucleoside triphosphate hydrolases"/>
    <property type="match status" value="2"/>
</dbReference>
<keyword evidence="3" id="KW-0378">Hydrolase</keyword>
<proteinExistence type="predicted"/>
<dbReference type="Pfam" id="PF00270">
    <property type="entry name" value="DEAD"/>
    <property type="match status" value="1"/>
</dbReference>
<feature type="non-terminal residue" evidence="8">
    <location>
        <position position="430"/>
    </location>
</feature>
<dbReference type="SMART" id="SM00487">
    <property type="entry name" value="DEXDc"/>
    <property type="match status" value="1"/>
</dbReference>
<comment type="caution">
    <text evidence="8">The sequence shown here is derived from an EMBL/GenBank/DDBJ whole genome shotgun (WGS) entry which is preliminary data.</text>
</comment>
<dbReference type="InterPro" id="IPR027417">
    <property type="entry name" value="P-loop_NTPase"/>
</dbReference>
<dbReference type="Gene3D" id="3.40.50.300">
    <property type="entry name" value="P-loop containing nucleotide triphosphate hydrolases"/>
    <property type="match status" value="2"/>
</dbReference>
<dbReference type="InterPro" id="IPR001650">
    <property type="entry name" value="Helicase_C-like"/>
</dbReference>
<dbReference type="AlphaFoldDB" id="A0A448WNB7"/>
<feature type="domain" description="Helicase ATP-binding" evidence="6">
    <location>
        <begin position="64"/>
        <end position="299"/>
    </location>
</feature>
<name>A0A448WNB7_9PLAT</name>
<dbReference type="OrthoDB" id="360161at2759"/>
<dbReference type="PROSITE" id="PS51194">
    <property type="entry name" value="HELICASE_CTER"/>
    <property type="match status" value="1"/>
</dbReference>
<sequence>HILAKCNSIETSLYNGSDNISAELPKPVTSFGDLRTNYGFDHNVLENTASMQYNLPSAVQSSSIPILHKQFHLVACAPTGTGKTAAFLLPIINQLASENISGIQTDYKPSDKISPMALILAPTQELLRQIWADALRLSTGIAKPGQIVVLSRKHYANRGKLRNKGATSKNAYIKERCLPKLTKIIVATPQRASFLFSLPPKDTPFDLKSLSWLVIDECDKMLESDFYTQLINKDIKNEMKSGHHIKSFHDQLKPLIGSISSLLIKKHGLRRLTVALFSATIPTEVLDWAKYELVDKPLKITHDSDRSTTSNITDFMLVHLQVGLKDASASTVRQELKYCATEQGKLLELRCMLARGMQYPCLIFLDSRKRAMEVFKEILLSNADILANFISSEKTESQREAIVRSFREGKINILICTNLLARGIDFKVCR</sequence>
<evidence type="ECO:0000256" key="2">
    <source>
        <dbReference type="ARBA" id="ARBA00022741"/>
    </source>
</evidence>
<accession>A0A448WNB7</accession>
<evidence type="ECO:0000259" key="6">
    <source>
        <dbReference type="PROSITE" id="PS51192"/>
    </source>
</evidence>
<keyword evidence="2" id="KW-0547">Nucleotide-binding</keyword>
<protein>
    <recommendedName>
        <fullName evidence="1">RNA helicase</fullName>
        <ecNumber evidence="1">3.6.4.13</ecNumber>
    </recommendedName>
</protein>
<dbReference type="GO" id="GO:0003724">
    <property type="term" value="F:RNA helicase activity"/>
    <property type="evidence" value="ECO:0007669"/>
    <property type="project" value="UniProtKB-EC"/>
</dbReference>
<evidence type="ECO:0000256" key="3">
    <source>
        <dbReference type="ARBA" id="ARBA00022801"/>
    </source>
</evidence>
<dbReference type="GO" id="GO:0005524">
    <property type="term" value="F:ATP binding"/>
    <property type="evidence" value="ECO:0007669"/>
    <property type="project" value="UniProtKB-KW"/>
</dbReference>
<dbReference type="Proteomes" id="UP000784294">
    <property type="component" value="Unassembled WGS sequence"/>
</dbReference>
<dbReference type="InterPro" id="IPR011545">
    <property type="entry name" value="DEAD/DEAH_box_helicase_dom"/>
</dbReference>
<dbReference type="EC" id="3.6.4.13" evidence="1"/>
<reference evidence="8" key="1">
    <citation type="submission" date="2018-11" db="EMBL/GenBank/DDBJ databases">
        <authorList>
            <consortium name="Pathogen Informatics"/>
        </authorList>
    </citation>
    <scope>NUCLEOTIDE SEQUENCE</scope>
</reference>
<evidence type="ECO:0000256" key="4">
    <source>
        <dbReference type="ARBA" id="ARBA00022806"/>
    </source>
</evidence>
<evidence type="ECO:0000256" key="5">
    <source>
        <dbReference type="ARBA" id="ARBA00022840"/>
    </source>
</evidence>
<dbReference type="GO" id="GO:0016787">
    <property type="term" value="F:hydrolase activity"/>
    <property type="evidence" value="ECO:0007669"/>
    <property type="project" value="UniProtKB-KW"/>
</dbReference>
<dbReference type="PANTHER" id="PTHR47958">
    <property type="entry name" value="ATP-DEPENDENT RNA HELICASE DBP3"/>
    <property type="match status" value="1"/>
</dbReference>
<dbReference type="EMBL" id="CAAALY010026058">
    <property type="protein sequence ID" value="VEL15818.1"/>
    <property type="molecule type" value="Genomic_DNA"/>
</dbReference>
<dbReference type="GO" id="GO:0003676">
    <property type="term" value="F:nucleic acid binding"/>
    <property type="evidence" value="ECO:0007669"/>
    <property type="project" value="InterPro"/>
</dbReference>
<dbReference type="Pfam" id="PF00271">
    <property type="entry name" value="Helicase_C"/>
    <property type="match status" value="1"/>
</dbReference>
<keyword evidence="5" id="KW-0067">ATP-binding</keyword>
<keyword evidence="4" id="KW-0347">Helicase</keyword>
<dbReference type="InterPro" id="IPR014001">
    <property type="entry name" value="Helicase_ATP-bd"/>
</dbReference>
<keyword evidence="9" id="KW-1185">Reference proteome</keyword>
<evidence type="ECO:0000313" key="9">
    <source>
        <dbReference type="Proteomes" id="UP000784294"/>
    </source>
</evidence>
<gene>
    <name evidence="8" type="ORF">PXEA_LOCUS9258</name>
</gene>